<feature type="transmembrane region" description="Helical" evidence="7">
    <location>
        <begin position="128"/>
        <end position="152"/>
    </location>
</feature>
<dbReference type="PANTHER" id="PTHR45649:SF5">
    <property type="entry name" value="GABA TRANSPORTER (EUROFUNG)-RELATED"/>
    <property type="match status" value="1"/>
</dbReference>
<name>A0A9P9DUX1_9PLEO</name>
<dbReference type="PANTHER" id="PTHR45649">
    <property type="entry name" value="AMINO-ACID PERMEASE BAT1"/>
    <property type="match status" value="1"/>
</dbReference>
<reference evidence="8" key="1">
    <citation type="journal article" date="2021" name="Nat. Commun.">
        <title>Genetic determinants of endophytism in the Arabidopsis root mycobiome.</title>
        <authorList>
            <person name="Mesny F."/>
            <person name="Miyauchi S."/>
            <person name="Thiergart T."/>
            <person name="Pickel B."/>
            <person name="Atanasova L."/>
            <person name="Karlsson M."/>
            <person name="Huettel B."/>
            <person name="Barry K.W."/>
            <person name="Haridas S."/>
            <person name="Chen C."/>
            <person name="Bauer D."/>
            <person name="Andreopoulos W."/>
            <person name="Pangilinan J."/>
            <person name="LaButti K."/>
            <person name="Riley R."/>
            <person name="Lipzen A."/>
            <person name="Clum A."/>
            <person name="Drula E."/>
            <person name="Henrissat B."/>
            <person name="Kohler A."/>
            <person name="Grigoriev I.V."/>
            <person name="Martin F.M."/>
            <person name="Hacquard S."/>
        </authorList>
    </citation>
    <scope>NUCLEOTIDE SEQUENCE</scope>
    <source>
        <strain evidence="8">MPI-CAGE-CH-0243</strain>
    </source>
</reference>
<feature type="transmembrane region" description="Helical" evidence="7">
    <location>
        <begin position="399"/>
        <end position="421"/>
    </location>
</feature>
<gene>
    <name evidence="8" type="ORF">B0J11DRAFT_307938</name>
</gene>
<feature type="transmembrane region" description="Helical" evidence="7">
    <location>
        <begin position="469"/>
        <end position="489"/>
    </location>
</feature>
<feature type="transmembrane region" description="Helical" evidence="7">
    <location>
        <begin position="172"/>
        <end position="192"/>
    </location>
</feature>
<keyword evidence="3 7" id="KW-0812">Transmembrane</keyword>
<evidence type="ECO:0000313" key="8">
    <source>
        <dbReference type="EMBL" id="KAH7125504.1"/>
    </source>
</evidence>
<keyword evidence="2" id="KW-0813">Transport</keyword>
<sequence length="540" mass="59588">MQDKDVGVITTVPDYHDGLRAKNSESEQPPVGPGSGATPDKNVFQRYIKPIAINNFGFCLQAGWEGVGLTFQFAWYNGGPASIVYGAIIAGIGSTLVASALGEMASMDPTVGAQYRWSARFAQRAPEFWGFIQGWITVIAWVCNCAASMSVSSNALSGLILFNDPSYEPKPWHASVFLIAFIIVPVVLNLMLRKVINYLETIGGIFHVIFFISIVATLATLAKRSTPEFVFKTLHTDSGWSNPGIAFSIGMLATAYPISSFDGVLHMSRSSYLQYFMLKLTFQTVDETEEPRKQVPRAMVFATSSNAVMQFIFCIVLMFCIGDTEAITRNPFLPITEVFYSATGSKAASTVMVIMMVSICQISNFNVVASVSRLVWAFARDKGLPFNDYFTYIHPTLQVPLPALFLVGTICCLLSLVNIASNTAFNALIALPTVALYISYLIPIILLTLRQLSGRHPKYGPWQLGRWSIPVKLAAMVYLTYIIIFVPFPAVRPVTSLTMNYASPIFIGALTVAMGDWFLRGRKKFEVPTLALEEEEEDER</sequence>
<feature type="transmembrane region" description="Helical" evidence="7">
    <location>
        <begin position="347"/>
        <end position="378"/>
    </location>
</feature>
<feature type="transmembrane region" description="Helical" evidence="7">
    <location>
        <begin position="242"/>
        <end position="265"/>
    </location>
</feature>
<dbReference type="GO" id="GO:0022857">
    <property type="term" value="F:transmembrane transporter activity"/>
    <property type="evidence" value="ECO:0007669"/>
    <property type="project" value="InterPro"/>
</dbReference>
<evidence type="ECO:0000313" key="9">
    <source>
        <dbReference type="Proteomes" id="UP000700596"/>
    </source>
</evidence>
<keyword evidence="9" id="KW-1185">Reference proteome</keyword>
<feature type="region of interest" description="Disordered" evidence="6">
    <location>
        <begin position="18"/>
        <end position="38"/>
    </location>
</feature>
<keyword evidence="4 7" id="KW-1133">Transmembrane helix</keyword>
<dbReference type="GO" id="GO:0016020">
    <property type="term" value="C:membrane"/>
    <property type="evidence" value="ECO:0007669"/>
    <property type="project" value="UniProtKB-SubCell"/>
</dbReference>
<evidence type="ECO:0000256" key="6">
    <source>
        <dbReference type="SAM" id="MobiDB-lite"/>
    </source>
</evidence>
<dbReference type="EMBL" id="JAGMWT010000007">
    <property type="protein sequence ID" value="KAH7125504.1"/>
    <property type="molecule type" value="Genomic_DNA"/>
</dbReference>
<feature type="transmembrane region" description="Helical" evidence="7">
    <location>
        <begin position="427"/>
        <end position="449"/>
    </location>
</feature>
<dbReference type="InterPro" id="IPR002293">
    <property type="entry name" value="AA/rel_permease1"/>
</dbReference>
<evidence type="ECO:0000256" key="5">
    <source>
        <dbReference type="ARBA" id="ARBA00023136"/>
    </source>
</evidence>
<feature type="transmembrane region" description="Helical" evidence="7">
    <location>
        <begin position="83"/>
        <end position="107"/>
    </location>
</feature>
<dbReference type="PIRSF" id="PIRSF006060">
    <property type="entry name" value="AA_transporter"/>
    <property type="match status" value="1"/>
</dbReference>
<feature type="transmembrane region" description="Helical" evidence="7">
    <location>
        <begin position="307"/>
        <end position="327"/>
    </location>
</feature>
<dbReference type="OrthoDB" id="3257095at2759"/>
<dbReference type="Pfam" id="PF13520">
    <property type="entry name" value="AA_permease_2"/>
    <property type="match status" value="1"/>
</dbReference>
<comment type="subcellular location">
    <subcellularLocation>
        <location evidence="1">Membrane</location>
        <topology evidence="1">Multi-pass membrane protein</topology>
    </subcellularLocation>
</comment>
<protein>
    <submittedName>
        <fullName evidence="8">Amino acid/polyamine transporter I</fullName>
    </submittedName>
</protein>
<accession>A0A9P9DUX1</accession>
<evidence type="ECO:0000256" key="2">
    <source>
        <dbReference type="ARBA" id="ARBA00022448"/>
    </source>
</evidence>
<proteinExistence type="predicted"/>
<dbReference type="Gene3D" id="1.20.1740.10">
    <property type="entry name" value="Amino acid/polyamine transporter I"/>
    <property type="match status" value="1"/>
</dbReference>
<evidence type="ECO:0000256" key="3">
    <source>
        <dbReference type="ARBA" id="ARBA00022692"/>
    </source>
</evidence>
<evidence type="ECO:0000256" key="4">
    <source>
        <dbReference type="ARBA" id="ARBA00022989"/>
    </source>
</evidence>
<dbReference type="Proteomes" id="UP000700596">
    <property type="component" value="Unassembled WGS sequence"/>
</dbReference>
<dbReference type="AlphaFoldDB" id="A0A9P9DUX1"/>
<keyword evidence="5 7" id="KW-0472">Membrane</keyword>
<organism evidence="8 9">
    <name type="scientific">Dendryphion nanum</name>
    <dbReference type="NCBI Taxonomy" id="256645"/>
    <lineage>
        <taxon>Eukaryota</taxon>
        <taxon>Fungi</taxon>
        <taxon>Dikarya</taxon>
        <taxon>Ascomycota</taxon>
        <taxon>Pezizomycotina</taxon>
        <taxon>Dothideomycetes</taxon>
        <taxon>Pleosporomycetidae</taxon>
        <taxon>Pleosporales</taxon>
        <taxon>Torulaceae</taxon>
        <taxon>Dendryphion</taxon>
    </lineage>
</organism>
<feature type="transmembrane region" description="Helical" evidence="7">
    <location>
        <begin position="501"/>
        <end position="519"/>
    </location>
</feature>
<feature type="transmembrane region" description="Helical" evidence="7">
    <location>
        <begin position="204"/>
        <end position="222"/>
    </location>
</feature>
<evidence type="ECO:0000256" key="7">
    <source>
        <dbReference type="SAM" id="Phobius"/>
    </source>
</evidence>
<comment type="caution">
    <text evidence="8">The sequence shown here is derived from an EMBL/GenBank/DDBJ whole genome shotgun (WGS) entry which is preliminary data.</text>
</comment>
<evidence type="ECO:0000256" key="1">
    <source>
        <dbReference type="ARBA" id="ARBA00004141"/>
    </source>
</evidence>